<sequence>MPKLIRFVLINSALGVLIGWFVAAGVVYFNINGFGDLILHSSSRVAGLFILLVSFGSTFGFAVMATAVMLMPVDKDEFDKL</sequence>
<evidence type="ECO:0000313" key="3">
    <source>
        <dbReference type="Proteomes" id="UP000094795"/>
    </source>
</evidence>
<accession>A0A1C1YYX1</accession>
<reference evidence="2 3" key="1">
    <citation type="submission" date="2015-12" db="EMBL/GenBank/DDBJ databases">
        <authorList>
            <person name="Shamseldin A."/>
            <person name="Moawad H."/>
            <person name="Abd El-Rahim W.M."/>
            <person name="Sadowsky M.J."/>
        </authorList>
    </citation>
    <scope>NUCLEOTIDE SEQUENCE [LARGE SCALE GENOMIC DNA]</scope>
    <source>
        <strain evidence="2 3">JC234</strain>
    </source>
</reference>
<feature type="transmembrane region" description="Helical" evidence="1">
    <location>
        <begin position="7"/>
        <end position="29"/>
    </location>
</feature>
<dbReference type="Proteomes" id="UP000094795">
    <property type="component" value="Unassembled WGS sequence"/>
</dbReference>
<proteinExistence type="predicted"/>
<keyword evidence="1" id="KW-0812">Transmembrane</keyword>
<keyword evidence="1" id="KW-1133">Transmembrane helix</keyword>
<keyword evidence="1" id="KW-0472">Membrane</keyword>
<keyword evidence="3" id="KW-1185">Reference proteome</keyword>
<gene>
    <name evidence="2" type="ORF">AWJ14_05565</name>
</gene>
<name>A0A1C1YYX1_9HYPH</name>
<protein>
    <submittedName>
        <fullName evidence="2">Uncharacterized protein</fullName>
    </submittedName>
</protein>
<evidence type="ECO:0000313" key="2">
    <source>
        <dbReference type="EMBL" id="OCW58610.1"/>
    </source>
</evidence>
<organism evidence="2 3">
    <name type="scientific">Hoeflea olei</name>
    <dbReference type="NCBI Taxonomy" id="1480615"/>
    <lineage>
        <taxon>Bacteria</taxon>
        <taxon>Pseudomonadati</taxon>
        <taxon>Pseudomonadota</taxon>
        <taxon>Alphaproteobacteria</taxon>
        <taxon>Hyphomicrobiales</taxon>
        <taxon>Rhizobiaceae</taxon>
        <taxon>Hoeflea</taxon>
    </lineage>
</organism>
<dbReference type="OrthoDB" id="8115457at2"/>
<dbReference type="EMBL" id="LQZT01000005">
    <property type="protein sequence ID" value="OCW58610.1"/>
    <property type="molecule type" value="Genomic_DNA"/>
</dbReference>
<feature type="transmembrane region" description="Helical" evidence="1">
    <location>
        <begin position="49"/>
        <end position="71"/>
    </location>
</feature>
<comment type="caution">
    <text evidence="2">The sequence shown here is derived from an EMBL/GenBank/DDBJ whole genome shotgun (WGS) entry which is preliminary data.</text>
</comment>
<evidence type="ECO:0000256" key="1">
    <source>
        <dbReference type="SAM" id="Phobius"/>
    </source>
</evidence>
<dbReference type="AlphaFoldDB" id="A0A1C1YYX1"/>
<dbReference type="RefSeq" id="WP_066176178.1">
    <property type="nucleotide sequence ID" value="NZ_LQZT01000005.1"/>
</dbReference>